<accession>A0ABW4TJL2</accession>
<keyword evidence="3" id="KW-1185">Reference proteome</keyword>
<keyword evidence="1" id="KW-1133">Transmembrane helix</keyword>
<keyword evidence="1" id="KW-0472">Membrane</keyword>
<evidence type="ECO:0000313" key="3">
    <source>
        <dbReference type="Proteomes" id="UP001597351"/>
    </source>
</evidence>
<protein>
    <recommendedName>
        <fullName evidence="4">Histidine kinase</fullName>
    </recommendedName>
</protein>
<evidence type="ECO:0008006" key="4">
    <source>
        <dbReference type="Google" id="ProtNLM"/>
    </source>
</evidence>
<organism evidence="2 3">
    <name type="scientific">Nocardioides aestuarii</name>
    <dbReference type="NCBI Taxonomy" id="252231"/>
    <lineage>
        <taxon>Bacteria</taxon>
        <taxon>Bacillati</taxon>
        <taxon>Actinomycetota</taxon>
        <taxon>Actinomycetes</taxon>
        <taxon>Propionibacteriales</taxon>
        <taxon>Nocardioidaceae</taxon>
        <taxon>Nocardioides</taxon>
    </lineage>
</organism>
<sequence>MRTAALVLADLTVLMVVATMWAVRKDLDATSGSATPVTDGASVAVLVAAALVLLNGLLLVMSPRTRHLGAGMLVAVVGAIPVGLVVWVVGLTTFTR</sequence>
<dbReference type="RefSeq" id="WP_343915211.1">
    <property type="nucleotide sequence ID" value="NZ_BAAAJT010000002.1"/>
</dbReference>
<comment type="caution">
    <text evidence="2">The sequence shown here is derived from an EMBL/GenBank/DDBJ whole genome shotgun (WGS) entry which is preliminary data.</text>
</comment>
<dbReference type="EMBL" id="JBHUGD010000001">
    <property type="protein sequence ID" value="MFD1945879.1"/>
    <property type="molecule type" value="Genomic_DNA"/>
</dbReference>
<proteinExistence type="predicted"/>
<dbReference type="Proteomes" id="UP001597351">
    <property type="component" value="Unassembled WGS sequence"/>
</dbReference>
<feature type="transmembrane region" description="Helical" evidence="1">
    <location>
        <begin position="68"/>
        <end position="90"/>
    </location>
</feature>
<evidence type="ECO:0000313" key="2">
    <source>
        <dbReference type="EMBL" id="MFD1945879.1"/>
    </source>
</evidence>
<evidence type="ECO:0000256" key="1">
    <source>
        <dbReference type="SAM" id="Phobius"/>
    </source>
</evidence>
<name>A0ABW4TJL2_9ACTN</name>
<feature type="transmembrane region" description="Helical" evidence="1">
    <location>
        <begin position="42"/>
        <end position="61"/>
    </location>
</feature>
<gene>
    <name evidence="2" type="ORF">ACFSDE_03670</name>
</gene>
<reference evidence="3" key="1">
    <citation type="journal article" date="2019" name="Int. J. Syst. Evol. Microbiol.">
        <title>The Global Catalogue of Microorganisms (GCM) 10K type strain sequencing project: providing services to taxonomists for standard genome sequencing and annotation.</title>
        <authorList>
            <consortium name="The Broad Institute Genomics Platform"/>
            <consortium name="The Broad Institute Genome Sequencing Center for Infectious Disease"/>
            <person name="Wu L."/>
            <person name="Ma J."/>
        </authorList>
    </citation>
    <scope>NUCLEOTIDE SEQUENCE [LARGE SCALE GENOMIC DNA]</scope>
    <source>
        <strain evidence="3">CGMCC 1.12477</strain>
    </source>
</reference>
<keyword evidence="1" id="KW-0812">Transmembrane</keyword>